<accession>A0A2G9S3U2</accession>
<name>A0A2G9S3U2_AQUCT</name>
<evidence type="ECO:0000256" key="1">
    <source>
        <dbReference type="SAM" id="MobiDB-lite"/>
    </source>
</evidence>
<protein>
    <submittedName>
        <fullName evidence="2">Uncharacterized protein</fullName>
    </submittedName>
</protein>
<sequence>MGRLRVESMAIRGNGFYIIPYIIHTSSTLSDIIFCSRNLFLSQMEHLKPRSPHREAQKKDALAKPLQWSKGGYPRLGPNRGEKHPECSMVKSTRQEQTLTSDQVQEESECGQLTQDVSLEPWDLSPGPSTDIVIVDIKSPDTSLSESQSEPEEE</sequence>
<feature type="region of interest" description="Disordered" evidence="1">
    <location>
        <begin position="49"/>
        <end position="154"/>
    </location>
</feature>
<feature type="compositionally biased region" description="Polar residues" evidence="1">
    <location>
        <begin position="90"/>
        <end position="103"/>
    </location>
</feature>
<dbReference type="Proteomes" id="UP000228934">
    <property type="component" value="Unassembled WGS sequence"/>
</dbReference>
<gene>
    <name evidence="2" type="ORF">AB205_0110540</name>
</gene>
<proteinExistence type="predicted"/>
<organism evidence="2 3">
    <name type="scientific">Aquarana catesbeiana</name>
    <name type="common">American bullfrog</name>
    <name type="synonym">Rana catesbeiana</name>
    <dbReference type="NCBI Taxonomy" id="8400"/>
    <lineage>
        <taxon>Eukaryota</taxon>
        <taxon>Metazoa</taxon>
        <taxon>Chordata</taxon>
        <taxon>Craniata</taxon>
        <taxon>Vertebrata</taxon>
        <taxon>Euteleostomi</taxon>
        <taxon>Amphibia</taxon>
        <taxon>Batrachia</taxon>
        <taxon>Anura</taxon>
        <taxon>Neobatrachia</taxon>
        <taxon>Ranoidea</taxon>
        <taxon>Ranidae</taxon>
        <taxon>Aquarana</taxon>
    </lineage>
</organism>
<dbReference type="AlphaFoldDB" id="A0A2G9S3U2"/>
<evidence type="ECO:0000313" key="2">
    <source>
        <dbReference type="EMBL" id="PIO34131.1"/>
    </source>
</evidence>
<reference evidence="3" key="1">
    <citation type="journal article" date="2017" name="Nat. Commun.">
        <title>The North American bullfrog draft genome provides insight into hormonal regulation of long noncoding RNA.</title>
        <authorList>
            <person name="Hammond S.A."/>
            <person name="Warren R.L."/>
            <person name="Vandervalk B.P."/>
            <person name="Kucuk E."/>
            <person name="Khan H."/>
            <person name="Gibb E.A."/>
            <person name="Pandoh P."/>
            <person name="Kirk H."/>
            <person name="Zhao Y."/>
            <person name="Jones M."/>
            <person name="Mungall A.J."/>
            <person name="Coope R."/>
            <person name="Pleasance S."/>
            <person name="Moore R.A."/>
            <person name="Holt R.A."/>
            <person name="Round J.M."/>
            <person name="Ohora S."/>
            <person name="Walle B.V."/>
            <person name="Veldhoen N."/>
            <person name="Helbing C.C."/>
            <person name="Birol I."/>
        </authorList>
    </citation>
    <scope>NUCLEOTIDE SEQUENCE [LARGE SCALE GENOMIC DNA]</scope>
</reference>
<feature type="compositionally biased region" description="Basic and acidic residues" evidence="1">
    <location>
        <begin position="49"/>
        <end position="62"/>
    </location>
</feature>
<dbReference type="EMBL" id="KV929411">
    <property type="protein sequence ID" value="PIO34131.1"/>
    <property type="molecule type" value="Genomic_DNA"/>
</dbReference>
<evidence type="ECO:0000313" key="3">
    <source>
        <dbReference type="Proteomes" id="UP000228934"/>
    </source>
</evidence>
<keyword evidence="3" id="KW-1185">Reference proteome</keyword>